<dbReference type="GO" id="GO:0003676">
    <property type="term" value="F:nucleic acid binding"/>
    <property type="evidence" value="ECO:0007669"/>
    <property type="project" value="InterPro"/>
</dbReference>
<organism evidence="4">
    <name type="scientific">Granulicella tundricola (strain ATCC BAA-1859 / DSM 23138 / MP5ACTX9)</name>
    <dbReference type="NCBI Taxonomy" id="1198114"/>
    <lineage>
        <taxon>Bacteria</taxon>
        <taxon>Pseudomonadati</taxon>
        <taxon>Acidobacteriota</taxon>
        <taxon>Terriglobia</taxon>
        <taxon>Terriglobales</taxon>
        <taxon>Acidobacteriaceae</taxon>
        <taxon>Granulicella</taxon>
    </lineage>
</organism>
<dbReference type="KEGG" id="acm:AciX9_3357"/>
<feature type="region of interest" description="Disordered" evidence="1">
    <location>
        <begin position="141"/>
        <end position="164"/>
    </location>
</feature>
<name>E8X2R8_GRATM</name>
<protein>
    <submittedName>
        <fullName evidence="3">Ribonuclease H</fullName>
    </submittedName>
</protein>
<proteinExistence type="predicted"/>
<gene>
    <name evidence="3" type="ordered locus">AciX9_3357</name>
</gene>
<accession>E8X2R8</accession>
<dbReference type="eggNOG" id="COG0328">
    <property type="taxonomic scope" value="Bacteria"/>
</dbReference>
<sequence>MPLFPSDLPETIFAHCDGGSRGNPGPSGYGAVITDTGGQKIAELSEFLGIRTNNYAEYSGLLAVLAYAVENKRLSLKVVSDSELMVKQIQGKYKVNSPDLKPLWQEARDRIAKLKSFEISHALRHKNKDADALANQAMDRGMKKGEYKATPTAPQITTREPQKTVASPVALPAMLRGFTKDGSIHLLGGATLPNGIFVKIVPE</sequence>
<dbReference type="GO" id="GO:0004523">
    <property type="term" value="F:RNA-DNA hybrid ribonuclease activity"/>
    <property type="evidence" value="ECO:0007669"/>
    <property type="project" value="InterPro"/>
</dbReference>
<dbReference type="STRING" id="1198114.AciX9_3357"/>
<dbReference type="SUPFAM" id="SSF53098">
    <property type="entry name" value="Ribonuclease H-like"/>
    <property type="match status" value="1"/>
</dbReference>
<evidence type="ECO:0000256" key="1">
    <source>
        <dbReference type="SAM" id="MobiDB-lite"/>
    </source>
</evidence>
<dbReference type="Gene3D" id="3.30.420.10">
    <property type="entry name" value="Ribonuclease H-like superfamily/Ribonuclease H"/>
    <property type="match status" value="1"/>
</dbReference>
<dbReference type="PANTHER" id="PTHR48475">
    <property type="entry name" value="RIBONUCLEASE H"/>
    <property type="match status" value="1"/>
</dbReference>
<dbReference type="PaxDb" id="1198114-AciX9_3357"/>
<dbReference type="InterPro" id="IPR036397">
    <property type="entry name" value="RNaseH_sf"/>
</dbReference>
<dbReference type="PANTHER" id="PTHR48475:SF1">
    <property type="entry name" value="RNASE H TYPE-1 DOMAIN-CONTAINING PROTEIN"/>
    <property type="match status" value="1"/>
</dbReference>
<dbReference type="PROSITE" id="PS50879">
    <property type="entry name" value="RNASE_H_1"/>
    <property type="match status" value="1"/>
</dbReference>
<feature type="domain" description="RNase H type-1" evidence="2">
    <location>
        <begin position="8"/>
        <end position="139"/>
    </location>
</feature>
<dbReference type="OrthoDB" id="7845843at2"/>
<dbReference type="EMBL" id="CP002480">
    <property type="protein sequence ID" value="ADW70365.1"/>
    <property type="molecule type" value="Genomic_DNA"/>
</dbReference>
<keyword evidence="4" id="KW-1185">Reference proteome</keyword>
<evidence type="ECO:0000259" key="2">
    <source>
        <dbReference type="PROSITE" id="PS50879"/>
    </source>
</evidence>
<dbReference type="AlphaFoldDB" id="E8X2R8"/>
<dbReference type="Proteomes" id="UP000000343">
    <property type="component" value="Chromosome"/>
</dbReference>
<dbReference type="CDD" id="cd09279">
    <property type="entry name" value="RNase_HI_like"/>
    <property type="match status" value="1"/>
</dbReference>
<dbReference type="InterPro" id="IPR002156">
    <property type="entry name" value="RNaseH_domain"/>
</dbReference>
<evidence type="ECO:0000313" key="3">
    <source>
        <dbReference type="EMBL" id="ADW70365.1"/>
    </source>
</evidence>
<dbReference type="RefSeq" id="WP_013581677.1">
    <property type="nucleotide sequence ID" value="NC_015064.1"/>
</dbReference>
<reference evidence="4" key="1">
    <citation type="submission" date="2011-01" db="EMBL/GenBank/DDBJ databases">
        <title>Complete sequence of chromosome of Acidobacterium sp. MP5ACTX9.</title>
        <authorList>
            <consortium name="US DOE Joint Genome Institute"/>
            <person name="Lucas S."/>
            <person name="Copeland A."/>
            <person name="Lapidus A."/>
            <person name="Cheng J.-F."/>
            <person name="Goodwin L."/>
            <person name="Pitluck S."/>
            <person name="Teshima H."/>
            <person name="Detter J.C."/>
            <person name="Han C."/>
            <person name="Tapia R."/>
            <person name="Land M."/>
            <person name="Hauser L."/>
            <person name="Kyrpides N."/>
            <person name="Ivanova N."/>
            <person name="Ovchinnikova G."/>
            <person name="Pagani I."/>
            <person name="Rawat S.R."/>
            <person name="Mannisto M."/>
            <person name="Haggblom M.M."/>
            <person name="Woyke T."/>
        </authorList>
    </citation>
    <scope>NUCLEOTIDE SEQUENCE [LARGE SCALE GENOMIC DNA]</scope>
    <source>
        <strain evidence="4">MP5ACTX9</strain>
    </source>
</reference>
<dbReference type="InterPro" id="IPR012337">
    <property type="entry name" value="RNaseH-like_sf"/>
</dbReference>
<evidence type="ECO:0000313" key="4">
    <source>
        <dbReference type="Proteomes" id="UP000000343"/>
    </source>
</evidence>
<dbReference type="Pfam" id="PF13456">
    <property type="entry name" value="RVT_3"/>
    <property type="match status" value="1"/>
</dbReference>
<dbReference type="HOGENOM" id="CLU_1229388_0_0_0"/>